<organism evidence="2 3">
    <name type="scientific">Stephania yunnanensis</name>
    <dbReference type="NCBI Taxonomy" id="152371"/>
    <lineage>
        <taxon>Eukaryota</taxon>
        <taxon>Viridiplantae</taxon>
        <taxon>Streptophyta</taxon>
        <taxon>Embryophyta</taxon>
        <taxon>Tracheophyta</taxon>
        <taxon>Spermatophyta</taxon>
        <taxon>Magnoliopsida</taxon>
        <taxon>Ranunculales</taxon>
        <taxon>Menispermaceae</taxon>
        <taxon>Menispermoideae</taxon>
        <taxon>Cissampelideae</taxon>
        <taxon>Stephania</taxon>
    </lineage>
</organism>
<comment type="caution">
    <text evidence="2">The sequence shown here is derived from an EMBL/GenBank/DDBJ whole genome shotgun (WGS) entry which is preliminary data.</text>
</comment>
<gene>
    <name evidence="2" type="ORF">Syun_018404</name>
</gene>
<reference evidence="2 3" key="1">
    <citation type="submission" date="2024-01" db="EMBL/GenBank/DDBJ databases">
        <title>Genome assemblies of Stephania.</title>
        <authorList>
            <person name="Yang L."/>
        </authorList>
    </citation>
    <scope>NUCLEOTIDE SEQUENCE [LARGE SCALE GENOMIC DNA]</scope>
    <source>
        <strain evidence="2">YNDBR</strain>
        <tissue evidence="2">Leaf</tissue>
    </source>
</reference>
<keyword evidence="3" id="KW-1185">Reference proteome</keyword>
<feature type="transmembrane region" description="Helical" evidence="1">
    <location>
        <begin position="93"/>
        <end position="113"/>
    </location>
</feature>
<evidence type="ECO:0000256" key="1">
    <source>
        <dbReference type="SAM" id="Phobius"/>
    </source>
</evidence>
<sequence>MREGREAELCVRGGRRDRGRAVREAERGSSGAGDGFEVTKFGHGRVALIGFPSELEAVGLRLNKRPPQAARILVVLMCKHEFDARYQKPEDKLYIAQLYFPLIGQLFLVVGFSQWQSQKMESFGIGEAKGSMPIDK</sequence>
<keyword evidence="1" id="KW-1133">Transmembrane helix</keyword>
<name>A0AAP0NUZ9_9MAGN</name>
<protein>
    <submittedName>
        <fullName evidence="2">Uncharacterized protein</fullName>
    </submittedName>
</protein>
<keyword evidence="1" id="KW-0812">Transmembrane</keyword>
<dbReference type="Proteomes" id="UP001420932">
    <property type="component" value="Unassembled WGS sequence"/>
</dbReference>
<dbReference type="AlphaFoldDB" id="A0AAP0NUZ9"/>
<proteinExistence type="predicted"/>
<dbReference type="EMBL" id="JBBNAF010000008">
    <property type="protein sequence ID" value="KAK9120787.1"/>
    <property type="molecule type" value="Genomic_DNA"/>
</dbReference>
<keyword evidence="1" id="KW-0472">Membrane</keyword>
<evidence type="ECO:0000313" key="3">
    <source>
        <dbReference type="Proteomes" id="UP001420932"/>
    </source>
</evidence>
<evidence type="ECO:0000313" key="2">
    <source>
        <dbReference type="EMBL" id="KAK9120787.1"/>
    </source>
</evidence>
<accession>A0AAP0NUZ9</accession>